<evidence type="ECO:0000256" key="1">
    <source>
        <dbReference type="ARBA" id="ARBA00022741"/>
    </source>
</evidence>
<keyword evidence="1" id="KW-0547">Nucleotide-binding</keyword>
<dbReference type="NCBIfam" id="TIGR00231">
    <property type="entry name" value="small_GTP"/>
    <property type="match status" value="1"/>
</dbReference>
<dbReference type="FunFam" id="3.40.50.300:FF:000808">
    <property type="entry name" value="Small GTP-binding protein, putative"/>
    <property type="match status" value="1"/>
</dbReference>
<dbReference type="PRINTS" id="PR00449">
    <property type="entry name" value="RASTRNSFRMNG"/>
</dbReference>
<dbReference type="Gene3D" id="3.40.50.300">
    <property type="entry name" value="P-loop containing nucleotide triphosphate hydrolases"/>
    <property type="match status" value="1"/>
</dbReference>
<name>A0A7S3V557_9STRA</name>
<gene>
    <name evidence="2" type="ORF">CDEB00056_LOCUS2748</name>
</gene>
<dbReference type="SMART" id="SM00176">
    <property type="entry name" value="RAN"/>
    <property type="match status" value="1"/>
</dbReference>
<dbReference type="InterPro" id="IPR005225">
    <property type="entry name" value="Small_GTP-bd"/>
</dbReference>
<evidence type="ECO:0000313" key="2">
    <source>
        <dbReference type="EMBL" id="CAE0457907.1"/>
    </source>
</evidence>
<reference evidence="2" key="1">
    <citation type="submission" date="2021-01" db="EMBL/GenBank/DDBJ databases">
        <authorList>
            <person name="Corre E."/>
            <person name="Pelletier E."/>
            <person name="Niang G."/>
            <person name="Scheremetjew M."/>
            <person name="Finn R."/>
            <person name="Kale V."/>
            <person name="Holt S."/>
            <person name="Cochrane G."/>
            <person name="Meng A."/>
            <person name="Brown T."/>
            <person name="Cohen L."/>
        </authorList>
    </citation>
    <scope>NUCLEOTIDE SEQUENCE</scope>
    <source>
        <strain evidence="2">MM31A-1</strain>
    </source>
</reference>
<dbReference type="SUPFAM" id="SSF52540">
    <property type="entry name" value="P-loop containing nucleoside triphosphate hydrolases"/>
    <property type="match status" value="1"/>
</dbReference>
<dbReference type="PROSITE" id="PS51419">
    <property type="entry name" value="RAB"/>
    <property type="match status" value="1"/>
</dbReference>
<proteinExistence type="predicted"/>
<dbReference type="CDD" id="cd00154">
    <property type="entry name" value="Rab"/>
    <property type="match status" value="1"/>
</dbReference>
<dbReference type="PROSITE" id="PS51420">
    <property type="entry name" value="RHO"/>
    <property type="match status" value="1"/>
</dbReference>
<dbReference type="SMART" id="SM00174">
    <property type="entry name" value="RHO"/>
    <property type="match status" value="1"/>
</dbReference>
<dbReference type="PROSITE" id="PS51417">
    <property type="entry name" value="ARF"/>
    <property type="match status" value="1"/>
</dbReference>
<dbReference type="PROSITE" id="PS51421">
    <property type="entry name" value="RAS"/>
    <property type="match status" value="1"/>
</dbReference>
<protein>
    <submittedName>
        <fullName evidence="2">Uncharacterized protein</fullName>
    </submittedName>
</protein>
<accession>A0A7S3V557</accession>
<dbReference type="PANTHER" id="PTHR47978">
    <property type="match status" value="1"/>
</dbReference>
<dbReference type="Pfam" id="PF00071">
    <property type="entry name" value="Ras"/>
    <property type="match status" value="1"/>
</dbReference>
<dbReference type="GO" id="GO:0005525">
    <property type="term" value="F:GTP binding"/>
    <property type="evidence" value="ECO:0007669"/>
    <property type="project" value="InterPro"/>
</dbReference>
<dbReference type="EMBL" id="HBIO01004014">
    <property type="protein sequence ID" value="CAE0457907.1"/>
    <property type="molecule type" value="Transcribed_RNA"/>
</dbReference>
<organism evidence="2">
    <name type="scientific">Chaetoceros debilis</name>
    <dbReference type="NCBI Taxonomy" id="122233"/>
    <lineage>
        <taxon>Eukaryota</taxon>
        <taxon>Sar</taxon>
        <taxon>Stramenopiles</taxon>
        <taxon>Ochrophyta</taxon>
        <taxon>Bacillariophyta</taxon>
        <taxon>Coscinodiscophyceae</taxon>
        <taxon>Chaetocerotophycidae</taxon>
        <taxon>Chaetocerotales</taxon>
        <taxon>Chaetocerotaceae</taxon>
        <taxon>Chaetoceros</taxon>
    </lineage>
</organism>
<dbReference type="SMART" id="SM00173">
    <property type="entry name" value="RAS"/>
    <property type="match status" value="1"/>
</dbReference>
<dbReference type="InterPro" id="IPR001806">
    <property type="entry name" value="Small_GTPase"/>
</dbReference>
<dbReference type="AlphaFoldDB" id="A0A7S3V557"/>
<dbReference type="InterPro" id="IPR027417">
    <property type="entry name" value="P-loop_NTPase"/>
</dbReference>
<dbReference type="GO" id="GO:0003924">
    <property type="term" value="F:GTPase activity"/>
    <property type="evidence" value="ECO:0007669"/>
    <property type="project" value="InterPro"/>
</dbReference>
<sequence>MPHVELPQAEFKVVMLGDTNVGKTSLVLRFAEGYYRESSRSPTVGAFFITKRVQTSNGITCKVQIWDTAGQEQFRKMAPMYYKTAAAAVLCYDVSNSQSFRVVNEILDELQPIMSANNIVIAIVATKNDLVDEPTTAELVPTGRAKELASSVGAIYIDTSARNDENVNLLFQQVAEQVLYVREKERINGTGDYDMSSIPVTPGASINEHGNVVKTNPHSGDVVGDVRHINQVNYSPEQTKEIKHLQSNGVTVEEDLAQHSAPLGMCMGPLMDCASSNKEESSMCTIS</sequence>
<dbReference type="SMART" id="SM00175">
    <property type="entry name" value="RAB"/>
    <property type="match status" value="1"/>
</dbReference>